<reference evidence="1 2" key="1">
    <citation type="submission" date="2019-05" db="EMBL/GenBank/DDBJ databases">
        <title>Another draft genome of Portunus trituberculatus and its Hox gene families provides insights of decapod evolution.</title>
        <authorList>
            <person name="Jeong J.-H."/>
            <person name="Song I."/>
            <person name="Kim S."/>
            <person name="Choi T."/>
            <person name="Kim D."/>
            <person name="Ryu S."/>
            <person name="Kim W."/>
        </authorList>
    </citation>
    <scope>NUCLEOTIDE SEQUENCE [LARGE SCALE GENOMIC DNA]</scope>
    <source>
        <tissue evidence="1">Muscle</tissue>
    </source>
</reference>
<protein>
    <submittedName>
        <fullName evidence="1">Uncharacterized protein</fullName>
    </submittedName>
</protein>
<gene>
    <name evidence="1" type="ORF">E2C01_031561</name>
</gene>
<dbReference type="Proteomes" id="UP000324222">
    <property type="component" value="Unassembled WGS sequence"/>
</dbReference>
<dbReference type="AlphaFoldDB" id="A0A5B7ET38"/>
<keyword evidence="2" id="KW-1185">Reference proteome</keyword>
<evidence type="ECO:0000313" key="2">
    <source>
        <dbReference type="Proteomes" id="UP000324222"/>
    </source>
</evidence>
<organism evidence="1 2">
    <name type="scientific">Portunus trituberculatus</name>
    <name type="common">Swimming crab</name>
    <name type="synonym">Neptunus trituberculatus</name>
    <dbReference type="NCBI Taxonomy" id="210409"/>
    <lineage>
        <taxon>Eukaryota</taxon>
        <taxon>Metazoa</taxon>
        <taxon>Ecdysozoa</taxon>
        <taxon>Arthropoda</taxon>
        <taxon>Crustacea</taxon>
        <taxon>Multicrustacea</taxon>
        <taxon>Malacostraca</taxon>
        <taxon>Eumalacostraca</taxon>
        <taxon>Eucarida</taxon>
        <taxon>Decapoda</taxon>
        <taxon>Pleocyemata</taxon>
        <taxon>Brachyura</taxon>
        <taxon>Eubrachyura</taxon>
        <taxon>Portunoidea</taxon>
        <taxon>Portunidae</taxon>
        <taxon>Portuninae</taxon>
        <taxon>Portunus</taxon>
    </lineage>
</organism>
<proteinExistence type="predicted"/>
<comment type="caution">
    <text evidence="1">The sequence shown here is derived from an EMBL/GenBank/DDBJ whole genome shotgun (WGS) entry which is preliminary data.</text>
</comment>
<evidence type="ECO:0000313" key="1">
    <source>
        <dbReference type="EMBL" id="MPC38060.1"/>
    </source>
</evidence>
<dbReference type="EMBL" id="VSRR010003964">
    <property type="protein sequence ID" value="MPC38060.1"/>
    <property type="molecule type" value="Genomic_DNA"/>
</dbReference>
<accession>A0A5B7ET38</accession>
<sequence length="232" mass="24731">MARQTKISSFFRPFVPSAASAAQPTSPLLPTPFMSGLSPAAQDVRSTSSDDEEMAFILNTPPHVPSSSDDEEYVFFWILLRLQLISSGDTPYRAVQVDSLSSVGSVIPQDLASQVGQVLPLEGQLATVFVHGSPLQSMLSDMIAPQVNSYLNNLAKLPASLLSQAECLASSRPTSPKPAAPSRVQEALLAKGAWGGSLGHTPSSVCPGPTQQQFSKPHFHPLTLPTILDIRL</sequence>
<name>A0A5B7ET38_PORTR</name>